<evidence type="ECO:0000313" key="3">
    <source>
        <dbReference type="Proteomes" id="UP001318860"/>
    </source>
</evidence>
<accession>A0ABR0UFJ2</accession>
<feature type="compositionally biased region" description="Low complexity" evidence="1">
    <location>
        <begin position="1"/>
        <end position="15"/>
    </location>
</feature>
<organism evidence="2 3">
    <name type="scientific">Rehmannia glutinosa</name>
    <name type="common">Chinese foxglove</name>
    <dbReference type="NCBI Taxonomy" id="99300"/>
    <lineage>
        <taxon>Eukaryota</taxon>
        <taxon>Viridiplantae</taxon>
        <taxon>Streptophyta</taxon>
        <taxon>Embryophyta</taxon>
        <taxon>Tracheophyta</taxon>
        <taxon>Spermatophyta</taxon>
        <taxon>Magnoliopsida</taxon>
        <taxon>eudicotyledons</taxon>
        <taxon>Gunneridae</taxon>
        <taxon>Pentapetalae</taxon>
        <taxon>asterids</taxon>
        <taxon>lamiids</taxon>
        <taxon>Lamiales</taxon>
        <taxon>Orobanchaceae</taxon>
        <taxon>Rehmannieae</taxon>
        <taxon>Rehmannia</taxon>
    </lineage>
</organism>
<name>A0ABR0UFJ2_REHGL</name>
<dbReference type="PANTHER" id="PTHR38530">
    <property type="entry name" value="OS06G0468300 PROTEIN"/>
    <property type="match status" value="1"/>
</dbReference>
<feature type="compositionally biased region" description="Low complexity" evidence="1">
    <location>
        <begin position="34"/>
        <end position="47"/>
    </location>
</feature>
<evidence type="ECO:0000256" key="1">
    <source>
        <dbReference type="SAM" id="MobiDB-lite"/>
    </source>
</evidence>
<proteinExistence type="predicted"/>
<comment type="caution">
    <text evidence="2">The sequence shown here is derived from an EMBL/GenBank/DDBJ whole genome shotgun (WGS) entry which is preliminary data.</text>
</comment>
<evidence type="ECO:0000313" key="2">
    <source>
        <dbReference type="EMBL" id="KAK6121328.1"/>
    </source>
</evidence>
<sequence>MAPSSALPSSSNNLPITGPNPKSRPRSDPPTVPPNSASSSSTTNAAPPDKRTRDLPNLSDCHCCGRRINYTNPKDRLQPLDSVWRIVLLCRKCRKKVGSGQTCPYCFKETGNSGDLLTCTVCERKIHKDCVRDYGNCTPWCFLGAGLEGFRVCVDCWVPELLKNSIKVCGRSESKGGSKDKGEANDLLKNLVKNAKYLLAKNGKDSSKAENLNCNGTIEVVDDAELAIQLHRAMNSSPRILRSKPVVNSNALDVLNIRHWNGLSYKRSRIGKNRSEDQKLGTFANNAENERMTNRLGENNSCIGVTGLNLGLRCYKRDKMRKIWQLDEDNTVVSDSSDADISEAPICVNADRNNVDRLGHELVIYKRSRFKRKLCQADGLVGVSGECCSLDNRGVAFLSESCKLDDTELWTGCQVKSDTEANLPSGSCNADRDRYHLKYSKRTTGTKSGSNFLHFGTFLSENQASAHGLNKSEAGTVAERHRYHLKYAKRATGTKPDSSFLHYGTLLGEKYQASAPALSKSPPGCSVKSDDKLILQNGTSKHPDRYLFKYTKRVKSSKSGAISETKLHADAFLKDIEASAARLTTNSSAESRTLSDVTFDSFNTDLPK</sequence>
<protein>
    <submittedName>
        <fullName evidence="2">Uncharacterized protein</fullName>
    </submittedName>
</protein>
<feature type="region of interest" description="Disordered" evidence="1">
    <location>
        <begin position="1"/>
        <end position="54"/>
    </location>
</feature>
<dbReference type="Proteomes" id="UP001318860">
    <property type="component" value="Unassembled WGS sequence"/>
</dbReference>
<reference evidence="2 3" key="1">
    <citation type="journal article" date="2021" name="Comput. Struct. Biotechnol. J.">
        <title>De novo genome assembly of the potent medicinal plant Rehmannia glutinosa using nanopore technology.</title>
        <authorList>
            <person name="Ma L."/>
            <person name="Dong C."/>
            <person name="Song C."/>
            <person name="Wang X."/>
            <person name="Zheng X."/>
            <person name="Niu Y."/>
            <person name="Chen S."/>
            <person name="Feng W."/>
        </authorList>
    </citation>
    <scope>NUCLEOTIDE SEQUENCE [LARGE SCALE GENOMIC DNA]</scope>
    <source>
        <strain evidence="2">DH-2019</strain>
    </source>
</reference>
<dbReference type="EMBL" id="JABTTQ020002922">
    <property type="protein sequence ID" value="KAK6121328.1"/>
    <property type="molecule type" value="Genomic_DNA"/>
</dbReference>
<dbReference type="CDD" id="cd15489">
    <property type="entry name" value="PHD_SF"/>
    <property type="match status" value="1"/>
</dbReference>
<gene>
    <name evidence="2" type="ORF">DH2020_044930</name>
</gene>
<keyword evidence="3" id="KW-1185">Reference proteome</keyword>